<evidence type="ECO:0000313" key="3">
    <source>
        <dbReference type="Proteomes" id="UP001148838"/>
    </source>
</evidence>
<proteinExistence type="predicted"/>
<feature type="transmembrane region" description="Helical" evidence="1">
    <location>
        <begin position="20"/>
        <end position="42"/>
    </location>
</feature>
<accession>A0ABQ8T5R2</accession>
<keyword evidence="1" id="KW-0472">Membrane</keyword>
<keyword evidence="1" id="KW-1133">Transmembrane helix</keyword>
<evidence type="ECO:0000313" key="2">
    <source>
        <dbReference type="EMBL" id="KAJ4441288.1"/>
    </source>
</evidence>
<sequence length="274" mass="31253">MAGLCEGGNEPPRILKASTSLPSLATAVAAMAVALVSSLAFAQSVFGSSRFFGQELPRVESEILSQLTDRVNFKKSLRRVRRRELPTEAINLEDLGEIPNCYKMTLASGKFLMRDENEDDRWAIIFATKRNLEPLIQSNVWFVDGTFKAKPRQKNGNSFLEADKLVSLVRMFLRKCTNEEVPPEFTLKKTYLSAIYRLCRNSSRSREEKIWISIDEITDAMRHQYRHRSYRSNAQCVQNISFDDGTDGESKWFHSGTVIYKCFDATLVRRNTAS</sequence>
<dbReference type="Proteomes" id="UP001148838">
    <property type="component" value="Unassembled WGS sequence"/>
</dbReference>
<gene>
    <name evidence="2" type="ORF">ANN_11142</name>
</gene>
<keyword evidence="1" id="KW-0812">Transmembrane</keyword>
<dbReference type="EMBL" id="JAJSOF020000015">
    <property type="protein sequence ID" value="KAJ4441288.1"/>
    <property type="molecule type" value="Genomic_DNA"/>
</dbReference>
<keyword evidence="3" id="KW-1185">Reference proteome</keyword>
<organism evidence="2 3">
    <name type="scientific">Periplaneta americana</name>
    <name type="common">American cockroach</name>
    <name type="synonym">Blatta americana</name>
    <dbReference type="NCBI Taxonomy" id="6978"/>
    <lineage>
        <taxon>Eukaryota</taxon>
        <taxon>Metazoa</taxon>
        <taxon>Ecdysozoa</taxon>
        <taxon>Arthropoda</taxon>
        <taxon>Hexapoda</taxon>
        <taxon>Insecta</taxon>
        <taxon>Pterygota</taxon>
        <taxon>Neoptera</taxon>
        <taxon>Polyneoptera</taxon>
        <taxon>Dictyoptera</taxon>
        <taxon>Blattodea</taxon>
        <taxon>Blattoidea</taxon>
        <taxon>Blattidae</taxon>
        <taxon>Blattinae</taxon>
        <taxon>Periplaneta</taxon>
    </lineage>
</organism>
<reference evidence="2 3" key="1">
    <citation type="journal article" date="2022" name="Allergy">
        <title>Genome assembly and annotation of Periplaneta americana reveal a comprehensive cockroach allergen profile.</title>
        <authorList>
            <person name="Wang L."/>
            <person name="Xiong Q."/>
            <person name="Saelim N."/>
            <person name="Wang L."/>
            <person name="Nong W."/>
            <person name="Wan A.T."/>
            <person name="Shi M."/>
            <person name="Liu X."/>
            <person name="Cao Q."/>
            <person name="Hui J.H.L."/>
            <person name="Sookrung N."/>
            <person name="Leung T.F."/>
            <person name="Tungtrongchitr A."/>
            <person name="Tsui S.K.W."/>
        </authorList>
    </citation>
    <scope>NUCLEOTIDE SEQUENCE [LARGE SCALE GENOMIC DNA]</scope>
    <source>
        <strain evidence="2">PWHHKU_190912</strain>
    </source>
</reference>
<evidence type="ECO:0000256" key="1">
    <source>
        <dbReference type="SAM" id="Phobius"/>
    </source>
</evidence>
<protein>
    <submittedName>
        <fullName evidence="2">Uncharacterized protein</fullName>
    </submittedName>
</protein>
<name>A0ABQ8T5R2_PERAM</name>
<comment type="caution">
    <text evidence="2">The sequence shown here is derived from an EMBL/GenBank/DDBJ whole genome shotgun (WGS) entry which is preliminary data.</text>
</comment>